<dbReference type="EMBL" id="MN740647">
    <property type="protein sequence ID" value="QHS79555.1"/>
    <property type="molecule type" value="Genomic_DNA"/>
</dbReference>
<protein>
    <submittedName>
        <fullName evidence="2">Uncharacterized protein</fullName>
    </submittedName>
</protein>
<organism evidence="2">
    <name type="scientific">viral metagenome</name>
    <dbReference type="NCBI Taxonomy" id="1070528"/>
    <lineage>
        <taxon>unclassified sequences</taxon>
        <taxon>metagenomes</taxon>
        <taxon>organismal metagenomes</taxon>
    </lineage>
</organism>
<dbReference type="AlphaFoldDB" id="A0A6C0AJP5"/>
<feature type="compositionally biased region" description="Basic residues" evidence="1">
    <location>
        <begin position="130"/>
        <end position="154"/>
    </location>
</feature>
<proteinExistence type="predicted"/>
<reference evidence="2" key="1">
    <citation type="journal article" date="2020" name="Nature">
        <title>Giant virus diversity and host interactions through global metagenomics.</title>
        <authorList>
            <person name="Schulz F."/>
            <person name="Roux S."/>
            <person name="Paez-Espino D."/>
            <person name="Jungbluth S."/>
            <person name="Walsh D.A."/>
            <person name="Denef V.J."/>
            <person name="McMahon K.D."/>
            <person name="Konstantinidis K.T."/>
            <person name="Eloe-Fadrosh E.A."/>
            <person name="Kyrpides N.C."/>
            <person name="Woyke T."/>
        </authorList>
    </citation>
    <scope>NUCLEOTIDE SEQUENCE</scope>
    <source>
        <strain evidence="2">GVMAG-S-1035237-23</strain>
    </source>
</reference>
<feature type="region of interest" description="Disordered" evidence="1">
    <location>
        <begin position="129"/>
        <end position="154"/>
    </location>
</feature>
<evidence type="ECO:0000256" key="1">
    <source>
        <dbReference type="SAM" id="MobiDB-lite"/>
    </source>
</evidence>
<name>A0A6C0AJP5_9ZZZZ</name>
<sequence length="154" mass="18244">MDLRTFHARTYAKHLGRLFVFEPTWDSFRPISNIGWDGKNYAPSDSEYTSNVFCPHYGFASLEEKKICSDMVESTNLDNVSEILDAVEFWRWAGLQQKTEWFRDRPCVFLTPCSPRNWKQYLVYEQSRPRTVRRPPRGSRTTRRSKRLVTGRVL</sequence>
<evidence type="ECO:0000313" key="2">
    <source>
        <dbReference type="EMBL" id="QHS79555.1"/>
    </source>
</evidence>
<accession>A0A6C0AJP5</accession>